<dbReference type="Proteomes" id="UP001529510">
    <property type="component" value="Unassembled WGS sequence"/>
</dbReference>
<dbReference type="InterPro" id="IPR051336">
    <property type="entry name" value="RhoGEF_Guanine_NuclExch_SF"/>
</dbReference>
<dbReference type="InterPro" id="IPR002017">
    <property type="entry name" value="Spectrin_repeat"/>
</dbReference>
<dbReference type="Gene3D" id="1.20.58.60">
    <property type="match status" value="1"/>
</dbReference>
<evidence type="ECO:0000313" key="3">
    <source>
        <dbReference type="Proteomes" id="UP001529510"/>
    </source>
</evidence>
<feature type="non-terminal residue" evidence="2">
    <location>
        <position position="91"/>
    </location>
</feature>
<feature type="non-terminal residue" evidence="2">
    <location>
        <position position="1"/>
    </location>
</feature>
<evidence type="ECO:0000313" key="2">
    <source>
        <dbReference type="EMBL" id="KAL0166290.1"/>
    </source>
</evidence>
<keyword evidence="1" id="KW-0344">Guanine-nucleotide releasing factor</keyword>
<gene>
    <name evidence="2" type="ORF">M9458_038134</name>
</gene>
<keyword evidence="3" id="KW-1185">Reference proteome</keyword>
<protein>
    <submittedName>
        <fullName evidence="2">Uncharacterized protein</fullName>
    </submittedName>
</protein>
<dbReference type="EMBL" id="JAMKFB020000019">
    <property type="protein sequence ID" value="KAL0166290.1"/>
    <property type="molecule type" value="Genomic_DNA"/>
</dbReference>
<dbReference type="GO" id="GO:0005085">
    <property type="term" value="F:guanyl-nucleotide exchange factor activity"/>
    <property type="evidence" value="ECO:0007669"/>
    <property type="project" value="UniProtKB-KW"/>
</dbReference>
<name>A0ABD0NXP7_CIRMR</name>
<proteinExistence type="predicted"/>
<accession>A0ABD0NXP7</accession>
<sequence length="91" mass="10668">ALEWIHDTGEFYLSTHTSTGSSIHHTQELLKEHEDFHITAKQTKERVKLLIQLADGFCDKGHAHAAEIKKWVTAVDKRYRDFSLRMDKYRT</sequence>
<dbReference type="SUPFAM" id="SSF46966">
    <property type="entry name" value="Spectrin repeat"/>
    <property type="match status" value="1"/>
</dbReference>
<dbReference type="PANTHER" id="PTHR22826">
    <property type="entry name" value="RHO GUANINE EXCHANGE FACTOR-RELATED"/>
    <property type="match status" value="1"/>
</dbReference>
<organism evidence="2 3">
    <name type="scientific">Cirrhinus mrigala</name>
    <name type="common">Mrigala</name>
    <dbReference type="NCBI Taxonomy" id="683832"/>
    <lineage>
        <taxon>Eukaryota</taxon>
        <taxon>Metazoa</taxon>
        <taxon>Chordata</taxon>
        <taxon>Craniata</taxon>
        <taxon>Vertebrata</taxon>
        <taxon>Euteleostomi</taxon>
        <taxon>Actinopterygii</taxon>
        <taxon>Neopterygii</taxon>
        <taxon>Teleostei</taxon>
        <taxon>Ostariophysi</taxon>
        <taxon>Cypriniformes</taxon>
        <taxon>Cyprinidae</taxon>
        <taxon>Labeoninae</taxon>
        <taxon>Labeonini</taxon>
        <taxon>Cirrhinus</taxon>
    </lineage>
</organism>
<dbReference type="Pfam" id="PF00435">
    <property type="entry name" value="Spectrin"/>
    <property type="match status" value="1"/>
</dbReference>
<dbReference type="PANTHER" id="PTHR22826:SF104">
    <property type="entry name" value="TRIPLE FUNCTIONAL DOMAIN PROTEIN"/>
    <property type="match status" value="1"/>
</dbReference>
<reference evidence="2 3" key="1">
    <citation type="submission" date="2024-05" db="EMBL/GenBank/DDBJ databases">
        <title>Genome sequencing and assembly of Indian major carp, Cirrhinus mrigala (Hamilton, 1822).</title>
        <authorList>
            <person name="Mohindra V."/>
            <person name="Chowdhury L.M."/>
            <person name="Lal K."/>
            <person name="Jena J.K."/>
        </authorList>
    </citation>
    <scope>NUCLEOTIDE SEQUENCE [LARGE SCALE GENOMIC DNA]</scope>
    <source>
        <strain evidence="2">CM1030</strain>
        <tissue evidence="2">Blood</tissue>
    </source>
</reference>
<evidence type="ECO:0000256" key="1">
    <source>
        <dbReference type="ARBA" id="ARBA00022658"/>
    </source>
</evidence>
<comment type="caution">
    <text evidence="2">The sequence shown here is derived from an EMBL/GenBank/DDBJ whole genome shotgun (WGS) entry which is preliminary data.</text>
</comment>
<dbReference type="AlphaFoldDB" id="A0ABD0NXP7"/>